<accession>A0A2U1S777</accession>
<gene>
    <name evidence="1" type="ORF">MBBWO_08290</name>
</gene>
<evidence type="ECO:0000313" key="1">
    <source>
        <dbReference type="EMBL" id="PWB85977.1"/>
    </source>
</evidence>
<dbReference type="PIRSF" id="PIRSF006598">
    <property type="entry name" value="UCP006598"/>
    <property type="match status" value="1"/>
</dbReference>
<dbReference type="OrthoDB" id="120859at2157"/>
<organism evidence="1 2">
    <name type="scientific">Methanobrevibacter woesei</name>
    <dbReference type="NCBI Taxonomy" id="190976"/>
    <lineage>
        <taxon>Archaea</taxon>
        <taxon>Methanobacteriati</taxon>
        <taxon>Methanobacteriota</taxon>
        <taxon>Methanomada group</taxon>
        <taxon>Methanobacteria</taxon>
        <taxon>Methanobacteriales</taxon>
        <taxon>Methanobacteriaceae</taxon>
        <taxon>Methanobrevibacter</taxon>
    </lineage>
</organism>
<name>A0A2U1S777_9EURY</name>
<sequence length="377" mass="41911">MRIGVVVHGPNIIDSGYVVKIIDLLKEFGEVFCRLGGTMGRTAVIDNFLEDTIDISRKLVPSDSIRLFHDDNVDVIFLLNYGKSHVTGQVFGYKVVNHFLDKIEDSPTPIIQIERPGEEDGSVILWTGDCVDLTSEIASRLNLKIVTPEEIYNEHFKEDDVDNAKKERIVHGVSPDENIMVNSVVIGKSNSDKLTLIAENGYIVDIKGGVLKEHGLEKLGKIDLDKAIIKTGLLRKAKVTPRIINAEHSSDLFKIAFLDHAGEDVYKYKDVDAVVTIGDDTTLISSDILYRFNIPIIGITDGDLDKVVEDGFKADKSVIFELESGHDDIVGGEIFNEIFKGNFILELPKSKGNISDIKNSIIEILNNINCKYNIKDI</sequence>
<dbReference type="EMBL" id="MZGU01000004">
    <property type="protein sequence ID" value="PWB85977.1"/>
    <property type="molecule type" value="Genomic_DNA"/>
</dbReference>
<dbReference type="RefSeq" id="WP_116669619.1">
    <property type="nucleotide sequence ID" value="NZ_CASEFK010000013.1"/>
</dbReference>
<protein>
    <recommendedName>
        <fullName evidence="3">DUF2117 domain-containing protein</fullName>
    </recommendedName>
</protein>
<evidence type="ECO:0008006" key="3">
    <source>
        <dbReference type="Google" id="ProtNLM"/>
    </source>
</evidence>
<dbReference type="InterPro" id="IPR012032">
    <property type="entry name" value="UCP006598"/>
</dbReference>
<reference evidence="1 2" key="1">
    <citation type="submission" date="2017-03" db="EMBL/GenBank/DDBJ databases">
        <title>Genome sequence of Methanobrevibacter wosei.</title>
        <authorList>
            <person name="Poehlein A."/>
            <person name="Seedorf H."/>
            <person name="Daniel R."/>
        </authorList>
    </citation>
    <scope>NUCLEOTIDE SEQUENCE [LARGE SCALE GENOMIC DNA]</scope>
    <source>
        <strain evidence="1 2">DSM 11979</strain>
    </source>
</reference>
<evidence type="ECO:0000313" key="2">
    <source>
        <dbReference type="Proteomes" id="UP000245577"/>
    </source>
</evidence>
<dbReference type="Proteomes" id="UP000245577">
    <property type="component" value="Unassembled WGS sequence"/>
</dbReference>
<keyword evidence="2" id="KW-1185">Reference proteome</keyword>
<proteinExistence type="predicted"/>
<dbReference type="Pfam" id="PF09890">
    <property type="entry name" value="DUF2117"/>
    <property type="match status" value="1"/>
</dbReference>
<comment type="caution">
    <text evidence="1">The sequence shown here is derived from an EMBL/GenBank/DDBJ whole genome shotgun (WGS) entry which is preliminary data.</text>
</comment>
<dbReference type="AlphaFoldDB" id="A0A2U1S777"/>